<evidence type="ECO:0000313" key="8">
    <source>
        <dbReference type="Proteomes" id="UP001251528"/>
    </source>
</evidence>
<comment type="caution">
    <text evidence="7">The sequence shown here is derived from an EMBL/GenBank/DDBJ whole genome shotgun (WGS) entry which is preliminary data.</text>
</comment>
<feature type="signal peptide" evidence="5">
    <location>
        <begin position="1"/>
        <end position="15"/>
    </location>
</feature>
<dbReference type="CDD" id="cd05471">
    <property type="entry name" value="pepsin_like"/>
    <property type="match status" value="1"/>
</dbReference>
<dbReference type="InterPro" id="IPR033121">
    <property type="entry name" value="PEPTIDASE_A1"/>
</dbReference>
<dbReference type="GO" id="GO:0006508">
    <property type="term" value="P:proteolysis"/>
    <property type="evidence" value="ECO:0007669"/>
    <property type="project" value="InterPro"/>
</dbReference>
<comment type="similarity">
    <text evidence="1">Belongs to the peptidase A1 family.</text>
</comment>
<organism evidence="7 8">
    <name type="scientific">Conoideocrella luteorostrata</name>
    <dbReference type="NCBI Taxonomy" id="1105319"/>
    <lineage>
        <taxon>Eukaryota</taxon>
        <taxon>Fungi</taxon>
        <taxon>Dikarya</taxon>
        <taxon>Ascomycota</taxon>
        <taxon>Pezizomycotina</taxon>
        <taxon>Sordariomycetes</taxon>
        <taxon>Hypocreomycetidae</taxon>
        <taxon>Hypocreales</taxon>
        <taxon>Clavicipitaceae</taxon>
        <taxon>Conoideocrella</taxon>
    </lineage>
</organism>
<feature type="chain" id="PRO_5042467146" description="Peptidase A1 domain-containing protein" evidence="5">
    <location>
        <begin position="16"/>
        <end position="446"/>
    </location>
</feature>
<dbReference type="GO" id="GO:0004190">
    <property type="term" value="F:aspartic-type endopeptidase activity"/>
    <property type="evidence" value="ECO:0007669"/>
    <property type="project" value="InterPro"/>
</dbReference>
<dbReference type="EMBL" id="JASWJB010000023">
    <property type="protein sequence ID" value="KAK2611913.1"/>
    <property type="molecule type" value="Genomic_DNA"/>
</dbReference>
<evidence type="ECO:0000256" key="5">
    <source>
        <dbReference type="SAM" id="SignalP"/>
    </source>
</evidence>
<dbReference type="Pfam" id="PF00026">
    <property type="entry name" value="Asp"/>
    <property type="match status" value="1"/>
</dbReference>
<feature type="domain" description="Peptidase A1" evidence="6">
    <location>
        <begin position="57"/>
        <end position="390"/>
    </location>
</feature>
<keyword evidence="3" id="KW-1015">Disulfide bond</keyword>
<evidence type="ECO:0000256" key="2">
    <source>
        <dbReference type="PIRSR" id="PIRSR601461-1"/>
    </source>
</evidence>
<evidence type="ECO:0000256" key="1">
    <source>
        <dbReference type="ARBA" id="ARBA00007447"/>
    </source>
</evidence>
<proteinExistence type="inferred from homology"/>
<feature type="active site" evidence="2">
    <location>
        <position position="272"/>
    </location>
</feature>
<evidence type="ECO:0000313" key="7">
    <source>
        <dbReference type="EMBL" id="KAK2611913.1"/>
    </source>
</evidence>
<dbReference type="Gene3D" id="2.40.70.10">
    <property type="entry name" value="Acid Proteases"/>
    <property type="match status" value="2"/>
</dbReference>
<dbReference type="PROSITE" id="PS51767">
    <property type="entry name" value="PEPTIDASE_A1"/>
    <property type="match status" value="1"/>
</dbReference>
<feature type="active site" evidence="2">
    <location>
        <position position="75"/>
    </location>
</feature>
<keyword evidence="8" id="KW-1185">Reference proteome</keyword>
<feature type="disulfide bond" evidence="3">
    <location>
        <begin position="314"/>
        <end position="350"/>
    </location>
</feature>
<reference evidence="7" key="1">
    <citation type="submission" date="2023-06" db="EMBL/GenBank/DDBJ databases">
        <title>Conoideocrella luteorostrata (Hypocreales: Clavicipitaceae), a potential biocontrol fungus for elongate hemlock scale in United States Christmas tree production areas.</title>
        <authorList>
            <person name="Barrett H."/>
            <person name="Lovett B."/>
            <person name="Macias A.M."/>
            <person name="Stajich J.E."/>
            <person name="Kasson M.T."/>
        </authorList>
    </citation>
    <scope>NUCLEOTIDE SEQUENCE</scope>
    <source>
        <strain evidence="7">ARSEF 14590</strain>
    </source>
</reference>
<dbReference type="SUPFAM" id="SSF50630">
    <property type="entry name" value="Acid proteases"/>
    <property type="match status" value="1"/>
</dbReference>
<evidence type="ECO:0000256" key="3">
    <source>
        <dbReference type="PIRSR" id="PIRSR601461-2"/>
    </source>
</evidence>
<gene>
    <name evidence="7" type="ORF">QQS21_002019</name>
</gene>
<evidence type="ECO:0000259" key="6">
    <source>
        <dbReference type="PROSITE" id="PS51767"/>
    </source>
</evidence>
<dbReference type="InterPro" id="IPR021109">
    <property type="entry name" value="Peptidase_aspartic_dom_sf"/>
</dbReference>
<accession>A0AAJ0CWS6</accession>
<keyword evidence="5" id="KW-0732">Signal</keyword>
<dbReference type="PANTHER" id="PTHR47966">
    <property type="entry name" value="BETA-SITE APP-CLEAVING ENZYME, ISOFORM A-RELATED"/>
    <property type="match status" value="1"/>
</dbReference>
<dbReference type="PANTHER" id="PTHR47966:SF65">
    <property type="entry name" value="ASPARTIC-TYPE ENDOPEPTIDASE"/>
    <property type="match status" value="1"/>
</dbReference>
<evidence type="ECO:0000256" key="4">
    <source>
        <dbReference type="SAM" id="MobiDB-lite"/>
    </source>
</evidence>
<name>A0AAJ0CWS6_9HYPO</name>
<dbReference type="InterPro" id="IPR034164">
    <property type="entry name" value="Pepsin-like_dom"/>
</dbReference>
<dbReference type="InterPro" id="IPR001461">
    <property type="entry name" value="Aspartic_peptidase_A1"/>
</dbReference>
<sequence length="446" mass="47732">MRCLTISALPLLAHALPASNGDGVLHLPIAAGSLDSRGGSLEARQIHQATDNWLSTHTINLTLGTPPQPVTLAFDLGSSQTWVNPNCDKAPSENVQFCKKLSRFDPGRSTTLEDLGAPPMKLTYGIGSATASFKFDQVNIGSATLQNQLFGVATDSEKVSFGIFGAAPDFSLNRLGRDRSPIIQSLFTDGKIKRPAFGLGLGGRDGKHGGITYGGIDVKQFSGRLEKRPVAGKQPEGTSAYIVQLDRITVGSGNGRDSTIIPSAKPLRVLLDSGTSAHILPAKMVEAIIKSIPSAEPIVEKGSNLEMTYYKVDCAMRDSKDTIDFTFGQTVIKSSFRDMVVPVDASNSHCKLALGSSSQLEQMGVNILGAPFLRAVYMVADWKDWVVYLAQKEDCGSEMLSLDMNTSIDTITGKCGADPKKAGSSGQAAQPKPEDSPSCSWWKFWC</sequence>
<dbReference type="AlphaFoldDB" id="A0AAJ0CWS6"/>
<dbReference type="Proteomes" id="UP001251528">
    <property type="component" value="Unassembled WGS sequence"/>
</dbReference>
<protein>
    <recommendedName>
        <fullName evidence="6">Peptidase A1 domain-containing protein</fullName>
    </recommendedName>
</protein>
<dbReference type="PRINTS" id="PR00792">
    <property type="entry name" value="PEPSIN"/>
</dbReference>
<feature type="region of interest" description="Disordered" evidence="4">
    <location>
        <begin position="419"/>
        <end position="438"/>
    </location>
</feature>